<dbReference type="InterPro" id="IPR032678">
    <property type="entry name" value="tRNA-synt_1_cat_dom"/>
</dbReference>
<evidence type="ECO:0000256" key="5">
    <source>
        <dbReference type="ARBA" id="ARBA00022833"/>
    </source>
</evidence>
<keyword evidence="8 9" id="KW-0030">Aminoacyl-tRNA synthetase</keyword>
<proteinExistence type="inferred from homology"/>
<dbReference type="SUPFAM" id="SSF47323">
    <property type="entry name" value="Anticodon-binding domain of a subclass of class I aminoacyl-tRNA synthetases"/>
    <property type="match status" value="1"/>
</dbReference>
<evidence type="ECO:0000256" key="9">
    <source>
        <dbReference type="HAMAP-Rule" id="MF_00041"/>
    </source>
</evidence>
<dbReference type="GO" id="GO:0005524">
    <property type="term" value="F:ATP binding"/>
    <property type="evidence" value="ECO:0007669"/>
    <property type="project" value="UniProtKB-UniRule"/>
</dbReference>
<gene>
    <name evidence="9" type="primary">cysS</name>
    <name evidence="11" type="ORF">A2382_01655</name>
</gene>
<keyword evidence="6 9" id="KW-0067">ATP-binding</keyword>
<comment type="caution">
    <text evidence="11">The sequence shown here is derived from an EMBL/GenBank/DDBJ whole genome shotgun (WGS) entry which is preliminary data.</text>
</comment>
<evidence type="ECO:0000256" key="2">
    <source>
        <dbReference type="ARBA" id="ARBA00022598"/>
    </source>
</evidence>
<keyword evidence="7 9" id="KW-0648">Protein biosynthesis</keyword>
<sequence>MNLRLFNSLTREIEDFIPLDPKSVGIYACGPTVYDFASIGNFRTYTVSDVLVRTLKFSGLKVNYVMNLTDVGHLTGDNSGDADTGIDRMEKGAKREGKTAWEIAEFYINAFFKDYQKLNLTEPNKFPRATEHIKEQIELIKKLEENKLTYKTSDGVYFDTIAYEKTTHKKYGELSNLDQIQEGARVEKNPEKKNPRDFALWKFSPKNEKRHMEWESPWGLGFPGWHIECSAMSMKYLGESFDLHTGGEDLKQTHHPNEIAQSEGATQKPFVKYWLHVTFLKVNGQRMGKSLGNFYTLSDVEAKGFSPLSLRYFYLSGHYQEPLNFSWEALRAAQNSLTKLTSIVSNLKNTKEDQRTKLSEEKMLKIDSFRDEFTAALNNNLNTPQALAVLWEVVKSNIPSPDKLDLVYLFDEVLGLNLNQITENKVIGEKKTEKGIITWYVPISQTTIKALENRLETKAQKDFDKADAIRKELEEKEHIVIVDHPLGTIIKSK</sequence>
<feature type="binding site" evidence="9">
    <location>
        <position position="29"/>
    </location>
    <ligand>
        <name>Zn(2+)</name>
        <dbReference type="ChEBI" id="CHEBI:29105"/>
    </ligand>
</feature>
<name>A0A1F8CWE7_9BACT</name>
<dbReference type="InterPro" id="IPR015803">
    <property type="entry name" value="Cys-tRNA-ligase"/>
</dbReference>
<keyword evidence="5 9" id="KW-0862">Zinc</keyword>
<dbReference type="Pfam" id="PF01406">
    <property type="entry name" value="tRNA-synt_1e"/>
    <property type="match status" value="1"/>
</dbReference>
<dbReference type="GO" id="GO:0006423">
    <property type="term" value="P:cysteinyl-tRNA aminoacylation"/>
    <property type="evidence" value="ECO:0007669"/>
    <property type="project" value="UniProtKB-UniRule"/>
</dbReference>
<comment type="subcellular location">
    <subcellularLocation>
        <location evidence="9">Cytoplasm</location>
    </subcellularLocation>
</comment>
<feature type="binding site" evidence="9">
    <location>
        <position position="289"/>
    </location>
    <ligand>
        <name>ATP</name>
        <dbReference type="ChEBI" id="CHEBI:30616"/>
    </ligand>
</feature>
<dbReference type="PANTHER" id="PTHR10890:SF3">
    <property type="entry name" value="CYSTEINE--TRNA LIGASE, CYTOPLASMIC"/>
    <property type="match status" value="1"/>
</dbReference>
<keyword evidence="4 9" id="KW-0547">Nucleotide-binding</keyword>
<comment type="cofactor">
    <cofactor evidence="9">
        <name>Zn(2+)</name>
        <dbReference type="ChEBI" id="CHEBI:29105"/>
    </cofactor>
    <text evidence="9">Binds 1 zinc ion per subunit.</text>
</comment>
<dbReference type="PANTHER" id="PTHR10890">
    <property type="entry name" value="CYSTEINYL-TRNA SYNTHETASE"/>
    <property type="match status" value="1"/>
</dbReference>
<dbReference type="EMBL" id="MGHY01000004">
    <property type="protein sequence ID" value="OGM80129.1"/>
    <property type="molecule type" value="Genomic_DNA"/>
</dbReference>
<dbReference type="GO" id="GO:0005829">
    <property type="term" value="C:cytosol"/>
    <property type="evidence" value="ECO:0007669"/>
    <property type="project" value="TreeGrafter"/>
</dbReference>
<organism evidence="11 12">
    <name type="scientific">Candidatus Woesebacteria bacterium RIFOXYB1_FULL_38_16</name>
    <dbReference type="NCBI Taxonomy" id="1802538"/>
    <lineage>
        <taxon>Bacteria</taxon>
        <taxon>Candidatus Woeseibacteriota</taxon>
    </lineage>
</organism>
<evidence type="ECO:0000256" key="3">
    <source>
        <dbReference type="ARBA" id="ARBA00022723"/>
    </source>
</evidence>
<dbReference type="PRINTS" id="PR00983">
    <property type="entry name" value="TRNASYNTHCYS"/>
</dbReference>
<comment type="subunit">
    <text evidence="1 9">Monomer.</text>
</comment>
<keyword evidence="2 9" id="KW-0436">Ligase</keyword>
<dbReference type="HAMAP" id="MF_00041">
    <property type="entry name" value="Cys_tRNA_synth"/>
    <property type="match status" value="1"/>
</dbReference>
<feature type="domain" description="tRNA synthetases class I catalytic" evidence="10">
    <location>
        <begin position="18"/>
        <end position="334"/>
    </location>
</feature>
<dbReference type="GO" id="GO:0008270">
    <property type="term" value="F:zinc ion binding"/>
    <property type="evidence" value="ECO:0007669"/>
    <property type="project" value="UniProtKB-UniRule"/>
</dbReference>
<comment type="similarity">
    <text evidence="9">Belongs to the class-I aminoacyl-tRNA synthetase family.</text>
</comment>
<evidence type="ECO:0000313" key="11">
    <source>
        <dbReference type="EMBL" id="OGM80129.1"/>
    </source>
</evidence>
<dbReference type="SUPFAM" id="SSF52374">
    <property type="entry name" value="Nucleotidylyl transferase"/>
    <property type="match status" value="1"/>
</dbReference>
<dbReference type="NCBIfam" id="TIGR00435">
    <property type="entry name" value="cysS"/>
    <property type="match status" value="1"/>
</dbReference>
<dbReference type="EC" id="6.1.1.16" evidence="9"/>
<protein>
    <recommendedName>
        <fullName evidence="9">Cysteine--tRNA ligase</fullName>
        <ecNumber evidence="9">6.1.1.16</ecNumber>
    </recommendedName>
    <alternativeName>
        <fullName evidence="9">Cysteinyl-tRNA synthetase</fullName>
        <shortName evidence="9">CysRS</shortName>
    </alternativeName>
</protein>
<evidence type="ECO:0000256" key="6">
    <source>
        <dbReference type="ARBA" id="ARBA00022840"/>
    </source>
</evidence>
<feature type="short sequence motif" description="'KMSKS' region" evidence="9">
    <location>
        <begin position="286"/>
        <end position="290"/>
    </location>
</feature>
<evidence type="ECO:0000259" key="10">
    <source>
        <dbReference type="Pfam" id="PF01406"/>
    </source>
</evidence>
<dbReference type="Proteomes" id="UP000178999">
    <property type="component" value="Unassembled WGS sequence"/>
</dbReference>
<dbReference type="CDD" id="cd00672">
    <property type="entry name" value="CysRS_core"/>
    <property type="match status" value="1"/>
</dbReference>
<feature type="binding site" evidence="9">
    <location>
        <position position="254"/>
    </location>
    <ligand>
        <name>Zn(2+)</name>
        <dbReference type="ChEBI" id="CHEBI:29105"/>
    </ligand>
</feature>
<evidence type="ECO:0000313" key="12">
    <source>
        <dbReference type="Proteomes" id="UP000178999"/>
    </source>
</evidence>
<evidence type="ECO:0000256" key="7">
    <source>
        <dbReference type="ARBA" id="ARBA00022917"/>
    </source>
</evidence>
<evidence type="ECO:0000256" key="8">
    <source>
        <dbReference type="ARBA" id="ARBA00023146"/>
    </source>
</evidence>
<dbReference type="Gene3D" id="3.40.50.620">
    <property type="entry name" value="HUPs"/>
    <property type="match status" value="1"/>
</dbReference>
<feature type="binding site" evidence="9">
    <location>
        <position position="258"/>
    </location>
    <ligand>
        <name>Zn(2+)</name>
        <dbReference type="ChEBI" id="CHEBI:29105"/>
    </ligand>
</feature>
<dbReference type="InterPro" id="IPR024909">
    <property type="entry name" value="Cys-tRNA/MSH_ligase"/>
</dbReference>
<dbReference type="STRING" id="1802538.A2382_01655"/>
<keyword evidence="3 9" id="KW-0479">Metal-binding</keyword>
<accession>A0A1F8CWE7</accession>
<comment type="catalytic activity">
    <reaction evidence="9">
        <text>tRNA(Cys) + L-cysteine + ATP = L-cysteinyl-tRNA(Cys) + AMP + diphosphate</text>
        <dbReference type="Rhea" id="RHEA:17773"/>
        <dbReference type="Rhea" id="RHEA-COMP:9661"/>
        <dbReference type="Rhea" id="RHEA-COMP:9679"/>
        <dbReference type="ChEBI" id="CHEBI:30616"/>
        <dbReference type="ChEBI" id="CHEBI:33019"/>
        <dbReference type="ChEBI" id="CHEBI:35235"/>
        <dbReference type="ChEBI" id="CHEBI:78442"/>
        <dbReference type="ChEBI" id="CHEBI:78517"/>
        <dbReference type="ChEBI" id="CHEBI:456215"/>
        <dbReference type="EC" id="6.1.1.16"/>
    </reaction>
</comment>
<dbReference type="InterPro" id="IPR009080">
    <property type="entry name" value="tRNAsynth_Ia_anticodon-bd"/>
</dbReference>
<dbReference type="GO" id="GO:0004817">
    <property type="term" value="F:cysteine-tRNA ligase activity"/>
    <property type="evidence" value="ECO:0007669"/>
    <property type="project" value="UniProtKB-UniRule"/>
</dbReference>
<feature type="binding site" evidence="9">
    <location>
        <position position="229"/>
    </location>
    <ligand>
        <name>Zn(2+)</name>
        <dbReference type="ChEBI" id="CHEBI:29105"/>
    </ligand>
</feature>
<dbReference type="Gene3D" id="1.20.120.1910">
    <property type="entry name" value="Cysteine-tRNA ligase, C-terminal anti-codon recognition domain"/>
    <property type="match status" value="1"/>
</dbReference>
<evidence type="ECO:0000256" key="4">
    <source>
        <dbReference type="ARBA" id="ARBA00022741"/>
    </source>
</evidence>
<dbReference type="AlphaFoldDB" id="A0A1F8CWE7"/>
<keyword evidence="9" id="KW-0963">Cytoplasm</keyword>
<comment type="caution">
    <text evidence="9">Lacks conserved residue(s) required for the propagation of feature annotation.</text>
</comment>
<dbReference type="InterPro" id="IPR014729">
    <property type="entry name" value="Rossmann-like_a/b/a_fold"/>
</dbReference>
<reference evidence="11 12" key="1">
    <citation type="journal article" date="2016" name="Nat. Commun.">
        <title>Thousands of microbial genomes shed light on interconnected biogeochemical processes in an aquifer system.</title>
        <authorList>
            <person name="Anantharaman K."/>
            <person name="Brown C.T."/>
            <person name="Hug L.A."/>
            <person name="Sharon I."/>
            <person name="Castelle C.J."/>
            <person name="Probst A.J."/>
            <person name="Thomas B.C."/>
            <person name="Singh A."/>
            <person name="Wilkins M.J."/>
            <person name="Karaoz U."/>
            <person name="Brodie E.L."/>
            <person name="Williams K.H."/>
            <person name="Hubbard S.S."/>
            <person name="Banfield J.F."/>
        </authorList>
    </citation>
    <scope>NUCLEOTIDE SEQUENCE [LARGE SCALE GENOMIC DNA]</scope>
</reference>
<evidence type="ECO:0000256" key="1">
    <source>
        <dbReference type="ARBA" id="ARBA00011245"/>
    </source>
</evidence>